<name>A0A022RU09_ERYGU</name>
<dbReference type="PANTHER" id="PTHR38926:SF2">
    <property type="entry name" value="F-BOX_LRR-REPEAT PROTEIN 21-RELATED"/>
    <property type="match status" value="1"/>
</dbReference>
<sequence length="300" mass="33735">MASSSSPVIEAAAPPWEKLPPEITAAILQKLGAVEILMTAVKVCPTWWRVSKEYPSIWRCIDMQDRLSMYEDIDTMCRRAVDLSQGQLIEFKINGFGTDDLILYISQRSNQLKSLQLVNCCSISFSSVVEAITNFPLLEELHIQQLDCRISVNGIETIGISCPLLKSLSLCDREKYSISFNNLGLYNASMIECDKIAEAIAVNMPRLCQLHLIGNKLTDVGLKAILCGCPNLVSLDLRGCFNVFECADVEQLCLARIKDLKLPHDSMDGYDFGSDDSYDYDYDYDYDCECDDDGYYLRSD</sequence>
<feature type="domain" description="F-box" evidence="1">
    <location>
        <begin position="13"/>
        <end position="61"/>
    </location>
</feature>
<dbReference type="SUPFAM" id="SSF81383">
    <property type="entry name" value="F-box domain"/>
    <property type="match status" value="1"/>
</dbReference>
<dbReference type="InterPro" id="IPR036047">
    <property type="entry name" value="F-box-like_dom_sf"/>
</dbReference>
<dbReference type="KEGG" id="egt:105951345"/>
<dbReference type="InterPro" id="IPR032675">
    <property type="entry name" value="LRR_dom_sf"/>
</dbReference>
<gene>
    <name evidence="2" type="ORF">MIMGU_mgv1a010824mg</name>
</gene>
<dbReference type="PROSITE" id="PS50181">
    <property type="entry name" value="FBOX"/>
    <property type="match status" value="1"/>
</dbReference>
<accession>A0A022RU09</accession>
<dbReference type="PhylomeDB" id="A0A022RU09"/>
<dbReference type="eggNOG" id="KOG1947">
    <property type="taxonomic scope" value="Eukaryota"/>
</dbReference>
<dbReference type="PANTHER" id="PTHR38926">
    <property type="entry name" value="F-BOX DOMAIN CONTAINING PROTEIN, EXPRESSED"/>
    <property type="match status" value="1"/>
</dbReference>
<dbReference type="OMA" id="EEIVWDS"/>
<evidence type="ECO:0000259" key="1">
    <source>
        <dbReference type="PROSITE" id="PS50181"/>
    </source>
</evidence>
<dbReference type="EMBL" id="KI630264">
    <property type="protein sequence ID" value="EYU43243.1"/>
    <property type="molecule type" value="Genomic_DNA"/>
</dbReference>
<dbReference type="OrthoDB" id="2095648at2759"/>
<dbReference type="CDD" id="cd22164">
    <property type="entry name" value="F-box_AtSKIP19-like"/>
    <property type="match status" value="1"/>
</dbReference>
<proteinExistence type="predicted"/>
<reference evidence="2 3" key="1">
    <citation type="journal article" date="2013" name="Proc. Natl. Acad. Sci. U.S.A.">
        <title>Fine-scale variation in meiotic recombination in Mimulus inferred from population shotgun sequencing.</title>
        <authorList>
            <person name="Hellsten U."/>
            <person name="Wright K.M."/>
            <person name="Jenkins J."/>
            <person name="Shu S."/>
            <person name="Yuan Y."/>
            <person name="Wessler S.R."/>
            <person name="Schmutz J."/>
            <person name="Willis J.H."/>
            <person name="Rokhsar D.S."/>
        </authorList>
    </citation>
    <scope>NUCLEOTIDE SEQUENCE [LARGE SCALE GENOMIC DNA]</scope>
    <source>
        <strain evidence="3">cv. DUN x IM62</strain>
    </source>
</reference>
<dbReference type="Gene3D" id="3.80.10.10">
    <property type="entry name" value="Ribonuclease Inhibitor"/>
    <property type="match status" value="1"/>
</dbReference>
<evidence type="ECO:0000313" key="2">
    <source>
        <dbReference type="EMBL" id="EYU43243.1"/>
    </source>
</evidence>
<dbReference type="InterPro" id="IPR001810">
    <property type="entry name" value="F-box_dom"/>
</dbReference>
<protein>
    <recommendedName>
        <fullName evidence="1">F-box domain-containing protein</fullName>
    </recommendedName>
</protein>
<keyword evidence="3" id="KW-1185">Reference proteome</keyword>
<evidence type="ECO:0000313" key="3">
    <source>
        <dbReference type="Proteomes" id="UP000030748"/>
    </source>
</evidence>
<dbReference type="AlphaFoldDB" id="A0A022RU09"/>
<dbReference type="GO" id="GO:1905761">
    <property type="term" value="F:SCF ubiquitin ligase complex binding"/>
    <property type="evidence" value="ECO:0000318"/>
    <property type="project" value="GO_Central"/>
</dbReference>
<dbReference type="Gene3D" id="1.20.1280.50">
    <property type="match status" value="1"/>
</dbReference>
<dbReference type="Proteomes" id="UP000030748">
    <property type="component" value="Unassembled WGS sequence"/>
</dbReference>
<organism evidence="2 3">
    <name type="scientific">Erythranthe guttata</name>
    <name type="common">Yellow monkey flower</name>
    <name type="synonym">Mimulus guttatus</name>
    <dbReference type="NCBI Taxonomy" id="4155"/>
    <lineage>
        <taxon>Eukaryota</taxon>
        <taxon>Viridiplantae</taxon>
        <taxon>Streptophyta</taxon>
        <taxon>Embryophyta</taxon>
        <taxon>Tracheophyta</taxon>
        <taxon>Spermatophyta</taxon>
        <taxon>Magnoliopsida</taxon>
        <taxon>eudicotyledons</taxon>
        <taxon>Gunneridae</taxon>
        <taxon>Pentapetalae</taxon>
        <taxon>asterids</taxon>
        <taxon>lamiids</taxon>
        <taxon>Lamiales</taxon>
        <taxon>Phrymaceae</taxon>
        <taxon>Erythranthe</taxon>
    </lineage>
</organism>
<dbReference type="SUPFAM" id="SSF52047">
    <property type="entry name" value="RNI-like"/>
    <property type="match status" value="1"/>
</dbReference>
<dbReference type="STRING" id="4155.A0A022RU09"/>